<name>A0A0C3H4Y5_OIDMZ</name>
<protein>
    <submittedName>
        <fullName evidence="1">Uncharacterized protein</fullName>
    </submittedName>
</protein>
<dbReference type="HOGENOM" id="CLU_2009403_0_0_1"/>
<evidence type="ECO:0000313" key="2">
    <source>
        <dbReference type="Proteomes" id="UP000054321"/>
    </source>
</evidence>
<gene>
    <name evidence="1" type="ORF">OIDMADRAFT_20080</name>
</gene>
<sequence>MVFFGASRKVVGHTGNTGNTGVRIHWFAKSMPTRCLELSDIMLAKKLDHMKRCVVIGQSHCNDCYERNSTDVALTLFNIAPIPFNESIAAVRISLIQNGDSEDYRISKESDYESDIAEVGGGNHG</sequence>
<organism evidence="1 2">
    <name type="scientific">Oidiodendron maius (strain Zn)</name>
    <dbReference type="NCBI Taxonomy" id="913774"/>
    <lineage>
        <taxon>Eukaryota</taxon>
        <taxon>Fungi</taxon>
        <taxon>Dikarya</taxon>
        <taxon>Ascomycota</taxon>
        <taxon>Pezizomycotina</taxon>
        <taxon>Leotiomycetes</taxon>
        <taxon>Leotiomycetes incertae sedis</taxon>
        <taxon>Myxotrichaceae</taxon>
        <taxon>Oidiodendron</taxon>
    </lineage>
</organism>
<accession>A0A0C3H4Y5</accession>
<reference evidence="2" key="2">
    <citation type="submission" date="2015-01" db="EMBL/GenBank/DDBJ databases">
        <title>Evolutionary Origins and Diversification of the Mycorrhizal Mutualists.</title>
        <authorList>
            <consortium name="DOE Joint Genome Institute"/>
            <consortium name="Mycorrhizal Genomics Consortium"/>
            <person name="Kohler A."/>
            <person name="Kuo A."/>
            <person name="Nagy L.G."/>
            <person name="Floudas D."/>
            <person name="Copeland A."/>
            <person name="Barry K.W."/>
            <person name="Cichocki N."/>
            <person name="Veneault-Fourrey C."/>
            <person name="LaButti K."/>
            <person name="Lindquist E.A."/>
            <person name="Lipzen A."/>
            <person name="Lundell T."/>
            <person name="Morin E."/>
            <person name="Murat C."/>
            <person name="Riley R."/>
            <person name="Ohm R."/>
            <person name="Sun H."/>
            <person name="Tunlid A."/>
            <person name="Henrissat B."/>
            <person name="Grigoriev I.V."/>
            <person name="Hibbett D.S."/>
            <person name="Martin F."/>
        </authorList>
    </citation>
    <scope>NUCLEOTIDE SEQUENCE [LARGE SCALE GENOMIC DNA]</scope>
    <source>
        <strain evidence="2">Zn</strain>
    </source>
</reference>
<dbReference type="EMBL" id="KN832880">
    <property type="protein sequence ID" value="KIM98429.1"/>
    <property type="molecule type" value="Genomic_DNA"/>
</dbReference>
<evidence type="ECO:0000313" key="1">
    <source>
        <dbReference type="EMBL" id="KIM98429.1"/>
    </source>
</evidence>
<proteinExistence type="predicted"/>
<reference evidence="1 2" key="1">
    <citation type="submission" date="2014-04" db="EMBL/GenBank/DDBJ databases">
        <authorList>
            <consortium name="DOE Joint Genome Institute"/>
            <person name="Kuo A."/>
            <person name="Martino E."/>
            <person name="Perotto S."/>
            <person name="Kohler A."/>
            <person name="Nagy L.G."/>
            <person name="Floudas D."/>
            <person name="Copeland A."/>
            <person name="Barry K.W."/>
            <person name="Cichocki N."/>
            <person name="Veneault-Fourrey C."/>
            <person name="LaButti K."/>
            <person name="Lindquist E.A."/>
            <person name="Lipzen A."/>
            <person name="Lundell T."/>
            <person name="Morin E."/>
            <person name="Murat C."/>
            <person name="Sun H."/>
            <person name="Tunlid A."/>
            <person name="Henrissat B."/>
            <person name="Grigoriev I.V."/>
            <person name="Hibbett D.S."/>
            <person name="Martin F."/>
            <person name="Nordberg H.P."/>
            <person name="Cantor M.N."/>
            <person name="Hua S.X."/>
        </authorList>
    </citation>
    <scope>NUCLEOTIDE SEQUENCE [LARGE SCALE GENOMIC DNA]</scope>
    <source>
        <strain evidence="1 2">Zn</strain>
    </source>
</reference>
<dbReference type="AlphaFoldDB" id="A0A0C3H4Y5"/>
<keyword evidence="2" id="KW-1185">Reference proteome</keyword>
<dbReference type="InParanoid" id="A0A0C3H4Y5"/>
<dbReference type="Proteomes" id="UP000054321">
    <property type="component" value="Unassembled WGS sequence"/>
</dbReference>
<feature type="non-terminal residue" evidence="1">
    <location>
        <position position="125"/>
    </location>
</feature>